<evidence type="ECO:0000256" key="1">
    <source>
        <dbReference type="ARBA" id="ARBA00004370"/>
    </source>
</evidence>
<keyword evidence="6" id="KW-0418">Kinase</keyword>
<evidence type="ECO:0000256" key="6">
    <source>
        <dbReference type="ARBA" id="ARBA00022777"/>
    </source>
</evidence>
<evidence type="ECO:0000256" key="9">
    <source>
        <dbReference type="ARBA" id="ARBA00047899"/>
    </source>
</evidence>
<proteinExistence type="predicted"/>
<feature type="domain" description="Protein kinase" evidence="11">
    <location>
        <begin position="1"/>
        <end position="210"/>
    </location>
</feature>
<evidence type="ECO:0000256" key="7">
    <source>
        <dbReference type="ARBA" id="ARBA00022840"/>
    </source>
</evidence>
<name>A0AAV5LSK4_9ROSI</name>
<dbReference type="PROSITE" id="PS50011">
    <property type="entry name" value="PROTEIN_KINASE_DOM"/>
    <property type="match status" value="1"/>
</dbReference>
<evidence type="ECO:0000256" key="5">
    <source>
        <dbReference type="ARBA" id="ARBA00022741"/>
    </source>
</evidence>
<keyword evidence="13" id="KW-1185">Reference proteome</keyword>
<dbReference type="Proteomes" id="UP001054252">
    <property type="component" value="Unassembled WGS sequence"/>
</dbReference>
<dbReference type="GO" id="GO:0004674">
    <property type="term" value="F:protein serine/threonine kinase activity"/>
    <property type="evidence" value="ECO:0007669"/>
    <property type="project" value="UniProtKB-KW"/>
</dbReference>
<dbReference type="InterPro" id="IPR000719">
    <property type="entry name" value="Prot_kinase_dom"/>
</dbReference>
<dbReference type="FunFam" id="1.10.510.10:FF:000476">
    <property type="entry name" value="PAS domain-containing protein tyrosine kinase family protein"/>
    <property type="match status" value="1"/>
</dbReference>
<dbReference type="Gene3D" id="3.30.200.20">
    <property type="entry name" value="Phosphorylase Kinase, domain 1"/>
    <property type="match status" value="1"/>
</dbReference>
<dbReference type="PROSITE" id="PS00108">
    <property type="entry name" value="PROTEIN_KINASE_ST"/>
    <property type="match status" value="1"/>
</dbReference>
<evidence type="ECO:0000259" key="11">
    <source>
        <dbReference type="PROSITE" id="PS50011"/>
    </source>
</evidence>
<keyword evidence="8" id="KW-0472">Membrane</keyword>
<comment type="catalytic activity">
    <reaction evidence="9">
        <text>L-threonyl-[protein] + ATP = O-phospho-L-threonyl-[protein] + ADP + H(+)</text>
        <dbReference type="Rhea" id="RHEA:46608"/>
        <dbReference type="Rhea" id="RHEA-COMP:11060"/>
        <dbReference type="Rhea" id="RHEA-COMP:11605"/>
        <dbReference type="ChEBI" id="CHEBI:15378"/>
        <dbReference type="ChEBI" id="CHEBI:30013"/>
        <dbReference type="ChEBI" id="CHEBI:30616"/>
        <dbReference type="ChEBI" id="CHEBI:61977"/>
        <dbReference type="ChEBI" id="CHEBI:456216"/>
        <dbReference type="EC" id="2.7.11.1"/>
    </reaction>
</comment>
<dbReference type="EMBL" id="BPVZ01000141">
    <property type="protein sequence ID" value="GKV40414.1"/>
    <property type="molecule type" value="Genomic_DNA"/>
</dbReference>
<dbReference type="PIRSF" id="PIRSF000654">
    <property type="entry name" value="Integrin-linked_kinase"/>
    <property type="match status" value="1"/>
</dbReference>
<dbReference type="PRINTS" id="PR00109">
    <property type="entry name" value="TYRKINASE"/>
</dbReference>
<keyword evidence="7" id="KW-0067">ATP-binding</keyword>
<keyword evidence="3" id="KW-0723">Serine/threonine-protein kinase</keyword>
<protein>
    <recommendedName>
        <fullName evidence="2">non-specific serine/threonine protein kinase</fullName>
        <ecNumber evidence="2">2.7.11.1</ecNumber>
    </recommendedName>
</protein>
<dbReference type="Pfam" id="PF07714">
    <property type="entry name" value="PK_Tyr_Ser-Thr"/>
    <property type="match status" value="1"/>
</dbReference>
<evidence type="ECO:0000256" key="4">
    <source>
        <dbReference type="ARBA" id="ARBA00022679"/>
    </source>
</evidence>
<evidence type="ECO:0000256" key="3">
    <source>
        <dbReference type="ARBA" id="ARBA00022527"/>
    </source>
</evidence>
<comment type="caution">
    <text evidence="12">The sequence shown here is derived from an EMBL/GenBank/DDBJ whole genome shotgun (WGS) entry which is preliminary data.</text>
</comment>
<sequence length="225" mass="25581">MCRLRHPNVVLFMGAVTHPPNLSIITEFLPRGSLYKILHHPNCQIDEKRRIKMALDVARGMNCLRTSVPTIVHWDLKSPNLLVDKNWNVKVCDFGLSRLKHNTFLSSKSTAGTPEWMAPELLRNEPSNEKCDVYSFGVILWELATLRLPWSGMNPMQVVGAVGFQNRRLDIPTEVDPLVAGIIWECWQTDPNLRPSFAQLTVALKSLQWLVISSHQDQPSSPLEH</sequence>
<dbReference type="SMART" id="SM00220">
    <property type="entry name" value="S_TKc"/>
    <property type="match status" value="1"/>
</dbReference>
<dbReference type="InterPro" id="IPR050167">
    <property type="entry name" value="Ser_Thr_protein_kinase"/>
</dbReference>
<dbReference type="GO" id="GO:0005524">
    <property type="term" value="F:ATP binding"/>
    <property type="evidence" value="ECO:0007669"/>
    <property type="project" value="UniProtKB-KW"/>
</dbReference>
<accession>A0AAV5LSK4</accession>
<evidence type="ECO:0000313" key="13">
    <source>
        <dbReference type="Proteomes" id="UP001054252"/>
    </source>
</evidence>
<dbReference type="InterPro" id="IPR001245">
    <property type="entry name" value="Ser-Thr/Tyr_kinase_cat_dom"/>
</dbReference>
<dbReference type="GO" id="GO:0005737">
    <property type="term" value="C:cytoplasm"/>
    <property type="evidence" value="ECO:0007669"/>
    <property type="project" value="TreeGrafter"/>
</dbReference>
<evidence type="ECO:0000256" key="10">
    <source>
        <dbReference type="ARBA" id="ARBA00048679"/>
    </source>
</evidence>
<comment type="subcellular location">
    <subcellularLocation>
        <location evidence="1">Membrane</location>
    </subcellularLocation>
</comment>
<keyword evidence="4" id="KW-0808">Transferase</keyword>
<dbReference type="InterPro" id="IPR011009">
    <property type="entry name" value="Kinase-like_dom_sf"/>
</dbReference>
<dbReference type="GO" id="GO:0007165">
    <property type="term" value="P:signal transduction"/>
    <property type="evidence" value="ECO:0007669"/>
    <property type="project" value="TreeGrafter"/>
</dbReference>
<dbReference type="InterPro" id="IPR008271">
    <property type="entry name" value="Ser/Thr_kinase_AS"/>
</dbReference>
<keyword evidence="5" id="KW-0547">Nucleotide-binding</keyword>
<dbReference type="Gene3D" id="1.10.510.10">
    <property type="entry name" value="Transferase(Phosphotransferase) domain 1"/>
    <property type="match status" value="1"/>
</dbReference>
<evidence type="ECO:0000256" key="8">
    <source>
        <dbReference type="ARBA" id="ARBA00023136"/>
    </source>
</evidence>
<reference evidence="12 13" key="1">
    <citation type="journal article" date="2021" name="Commun. Biol.">
        <title>The genome of Shorea leprosula (Dipterocarpaceae) highlights the ecological relevance of drought in aseasonal tropical rainforests.</title>
        <authorList>
            <person name="Ng K.K.S."/>
            <person name="Kobayashi M.J."/>
            <person name="Fawcett J.A."/>
            <person name="Hatakeyama M."/>
            <person name="Paape T."/>
            <person name="Ng C.H."/>
            <person name="Ang C.C."/>
            <person name="Tnah L.H."/>
            <person name="Lee C.T."/>
            <person name="Nishiyama T."/>
            <person name="Sese J."/>
            <person name="O'Brien M.J."/>
            <person name="Copetti D."/>
            <person name="Mohd Noor M.I."/>
            <person name="Ong R.C."/>
            <person name="Putra M."/>
            <person name="Sireger I.Z."/>
            <person name="Indrioko S."/>
            <person name="Kosugi Y."/>
            <person name="Izuno A."/>
            <person name="Isagi Y."/>
            <person name="Lee S.L."/>
            <person name="Shimizu K.K."/>
        </authorList>
    </citation>
    <scope>NUCLEOTIDE SEQUENCE [LARGE SCALE GENOMIC DNA]</scope>
    <source>
        <strain evidence="12">214</strain>
    </source>
</reference>
<organism evidence="12 13">
    <name type="scientific">Rubroshorea leprosula</name>
    <dbReference type="NCBI Taxonomy" id="152421"/>
    <lineage>
        <taxon>Eukaryota</taxon>
        <taxon>Viridiplantae</taxon>
        <taxon>Streptophyta</taxon>
        <taxon>Embryophyta</taxon>
        <taxon>Tracheophyta</taxon>
        <taxon>Spermatophyta</taxon>
        <taxon>Magnoliopsida</taxon>
        <taxon>eudicotyledons</taxon>
        <taxon>Gunneridae</taxon>
        <taxon>Pentapetalae</taxon>
        <taxon>rosids</taxon>
        <taxon>malvids</taxon>
        <taxon>Malvales</taxon>
        <taxon>Dipterocarpaceae</taxon>
        <taxon>Rubroshorea</taxon>
    </lineage>
</organism>
<dbReference type="AlphaFoldDB" id="A0AAV5LSK4"/>
<evidence type="ECO:0000313" key="12">
    <source>
        <dbReference type="EMBL" id="GKV40414.1"/>
    </source>
</evidence>
<dbReference type="PANTHER" id="PTHR23257">
    <property type="entry name" value="SERINE-THREONINE PROTEIN KINASE"/>
    <property type="match status" value="1"/>
</dbReference>
<dbReference type="PANTHER" id="PTHR23257:SF813">
    <property type="entry name" value="SERINE_THREONINE-PROTEIN KINASE EDR1"/>
    <property type="match status" value="1"/>
</dbReference>
<evidence type="ECO:0000256" key="2">
    <source>
        <dbReference type="ARBA" id="ARBA00012513"/>
    </source>
</evidence>
<dbReference type="EC" id="2.7.11.1" evidence="2"/>
<dbReference type="SUPFAM" id="SSF56112">
    <property type="entry name" value="Protein kinase-like (PK-like)"/>
    <property type="match status" value="1"/>
</dbReference>
<dbReference type="GO" id="GO:0016020">
    <property type="term" value="C:membrane"/>
    <property type="evidence" value="ECO:0007669"/>
    <property type="project" value="UniProtKB-SubCell"/>
</dbReference>
<gene>
    <name evidence="12" type="ORF">SLEP1_g48066</name>
</gene>
<dbReference type="CDD" id="cd13999">
    <property type="entry name" value="STKc_MAP3K-like"/>
    <property type="match status" value="1"/>
</dbReference>
<comment type="catalytic activity">
    <reaction evidence="10">
        <text>L-seryl-[protein] + ATP = O-phospho-L-seryl-[protein] + ADP + H(+)</text>
        <dbReference type="Rhea" id="RHEA:17989"/>
        <dbReference type="Rhea" id="RHEA-COMP:9863"/>
        <dbReference type="Rhea" id="RHEA-COMP:11604"/>
        <dbReference type="ChEBI" id="CHEBI:15378"/>
        <dbReference type="ChEBI" id="CHEBI:29999"/>
        <dbReference type="ChEBI" id="CHEBI:30616"/>
        <dbReference type="ChEBI" id="CHEBI:83421"/>
        <dbReference type="ChEBI" id="CHEBI:456216"/>
        <dbReference type="EC" id="2.7.11.1"/>
    </reaction>
</comment>